<evidence type="ECO:0000313" key="2">
    <source>
        <dbReference type="Proteomes" id="UP000290288"/>
    </source>
</evidence>
<dbReference type="EMBL" id="SDEE01000421">
    <property type="protein sequence ID" value="RXW16602.1"/>
    <property type="molecule type" value="Genomic_DNA"/>
</dbReference>
<reference evidence="1 2" key="1">
    <citation type="submission" date="2019-01" db="EMBL/GenBank/DDBJ databases">
        <title>Draft genome sequence of Psathyrella aberdarensis IHI B618.</title>
        <authorList>
            <person name="Buettner E."/>
            <person name="Kellner H."/>
        </authorList>
    </citation>
    <scope>NUCLEOTIDE SEQUENCE [LARGE SCALE GENOMIC DNA]</scope>
    <source>
        <strain evidence="1 2">IHI B618</strain>
    </source>
</reference>
<dbReference type="OrthoDB" id="8191639at2759"/>
<organism evidence="1 2">
    <name type="scientific">Candolleomyces aberdarensis</name>
    <dbReference type="NCBI Taxonomy" id="2316362"/>
    <lineage>
        <taxon>Eukaryota</taxon>
        <taxon>Fungi</taxon>
        <taxon>Dikarya</taxon>
        <taxon>Basidiomycota</taxon>
        <taxon>Agaricomycotina</taxon>
        <taxon>Agaricomycetes</taxon>
        <taxon>Agaricomycetidae</taxon>
        <taxon>Agaricales</taxon>
        <taxon>Agaricineae</taxon>
        <taxon>Psathyrellaceae</taxon>
        <taxon>Candolleomyces</taxon>
    </lineage>
</organism>
<sequence>MVNLTGLINVDEMLPSERFDIPKVALAARFTDDGNALSVQSVPIDSVEGTWEGIAILETALVRLNTSYALLGNFSQTSASSPPGPTGTTASIGYDAAVCVLLYEPWVVEAHSGGGPSGSPPIPVSTALVGPGTAPVDQNTFVQKERIVGQLLGGDTDRKIEAGTSLRSA</sequence>
<proteinExistence type="predicted"/>
<evidence type="ECO:0000313" key="1">
    <source>
        <dbReference type="EMBL" id="RXW16602.1"/>
    </source>
</evidence>
<dbReference type="STRING" id="2316362.A0A4Q2DC54"/>
<dbReference type="AlphaFoldDB" id="A0A4Q2DC54"/>
<gene>
    <name evidence="1" type="ORF">EST38_g9252</name>
</gene>
<keyword evidence="2" id="KW-1185">Reference proteome</keyword>
<dbReference type="Proteomes" id="UP000290288">
    <property type="component" value="Unassembled WGS sequence"/>
</dbReference>
<accession>A0A4Q2DC54</accession>
<name>A0A4Q2DC54_9AGAR</name>
<comment type="caution">
    <text evidence="1">The sequence shown here is derived from an EMBL/GenBank/DDBJ whole genome shotgun (WGS) entry which is preliminary data.</text>
</comment>
<protein>
    <submittedName>
        <fullName evidence="1">Uncharacterized protein</fullName>
    </submittedName>
</protein>